<comment type="similarity">
    <text evidence="2">Belongs to the cation diffusion facilitator (CDF) transporter (TC 2.A.4) family. SLC30A subfamily.</text>
</comment>
<proteinExistence type="inferred from homology"/>
<dbReference type="Pfam" id="PF01545">
    <property type="entry name" value="Cation_efflux"/>
    <property type="match status" value="1"/>
</dbReference>
<name>A0A0P6WV48_9CHLR</name>
<evidence type="ECO:0000256" key="8">
    <source>
        <dbReference type="SAM" id="Phobius"/>
    </source>
</evidence>
<keyword evidence="6" id="KW-0406">Ion transport</keyword>
<dbReference type="AlphaFoldDB" id="A0A0P6WV48"/>
<evidence type="ECO:0000259" key="10">
    <source>
        <dbReference type="Pfam" id="PF16916"/>
    </source>
</evidence>
<evidence type="ECO:0000256" key="2">
    <source>
        <dbReference type="ARBA" id="ARBA00008873"/>
    </source>
</evidence>
<dbReference type="STRING" id="229920.ADM99_15135"/>
<dbReference type="InterPro" id="IPR058533">
    <property type="entry name" value="Cation_efflux_TM"/>
</dbReference>
<keyword evidence="5 8" id="KW-1133">Transmembrane helix</keyword>
<feature type="domain" description="Cation efflux protein cytoplasmic" evidence="10">
    <location>
        <begin position="222"/>
        <end position="298"/>
    </location>
</feature>
<reference evidence="11 12" key="1">
    <citation type="submission" date="2015-07" db="EMBL/GenBank/DDBJ databases">
        <title>Genome sequence of Leptolinea tardivitalis DSM 16556.</title>
        <authorList>
            <person name="Hemp J."/>
            <person name="Ward L.M."/>
            <person name="Pace L.A."/>
            <person name="Fischer W.W."/>
        </authorList>
    </citation>
    <scope>NUCLEOTIDE SEQUENCE [LARGE SCALE GENOMIC DNA]</scope>
    <source>
        <strain evidence="11 12">YMTK-2</strain>
    </source>
</reference>
<dbReference type="InterPro" id="IPR027470">
    <property type="entry name" value="Cation_efflux_CTD"/>
</dbReference>
<feature type="transmembrane region" description="Helical" evidence="8">
    <location>
        <begin position="113"/>
        <end position="136"/>
    </location>
</feature>
<keyword evidence="4 8" id="KW-0812">Transmembrane</keyword>
<keyword evidence="12" id="KW-1185">Reference proteome</keyword>
<organism evidence="11 12">
    <name type="scientific">Leptolinea tardivitalis</name>
    <dbReference type="NCBI Taxonomy" id="229920"/>
    <lineage>
        <taxon>Bacteria</taxon>
        <taxon>Bacillati</taxon>
        <taxon>Chloroflexota</taxon>
        <taxon>Anaerolineae</taxon>
        <taxon>Anaerolineales</taxon>
        <taxon>Anaerolineaceae</taxon>
        <taxon>Leptolinea</taxon>
    </lineage>
</organism>
<feature type="transmembrane region" description="Helical" evidence="8">
    <location>
        <begin position="41"/>
        <end position="62"/>
    </location>
</feature>
<dbReference type="PANTHER" id="PTHR11562">
    <property type="entry name" value="CATION EFFLUX PROTEIN/ ZINC TRANSPORTER"/>
    <property type="match status" value="1"/>
</dbReference>
<dbReference type="PANTHER" id="PTHR11562:SF17">
    <property type="entry name" value="RE54080P-RELATED"/>
    <property type="match status" value="1"/>
</dbReference>
<feature type="transmembrane region" description="Helical" evidence="8">
    <location>
        <begin position="161"/>
        <end position="183"/>
    </location>
</feature>
<evidence type="ECO:0000313" key="11">
    <source>
        <dbReference type="EMBL" id="KPL70468.1"/>
    </source>
</evidence>
<dbReference type="Proteomes" id="UP000050430">
    <property type="component" value="Unassembled WGS sequence"/>
</dbReference>
<dbReference type="InterPro" id="IPR036837">
    <property type="entry name" value="Cation_efflux_CTD_sf"/>
</dbReference>
<evidence type="ECO:0000259" key="9">
    <source>
        <dbReference type="Pfam" id="PF01545"/>
    </source>
</evidence>
<dbReference type="NCBIfam" id="TIGR01297">
    <property type="entry name" value="CDF"/>
    <property type="match status" value="1"/>
</dbReference>
<comment type="subcellular location">
    <subcellularLocation>
        <location evidence="1">Membrane</location>
        <topology evidence="1">Multi-pass membrane protein</topology>
    </subcellularLocation>
</comment>
<evidence type="ECO:0000256" key="4">
    <source>
        <dbReference type="ARBA" id="ARBA00022692"/>
    </source>
</evidence>
<comment type="caution">
    <text evidence="11">The sequence shown here is derived from an EMBL/GenBank/DDBJ whole genome shotgun (WGS) entry which is preliminary data.</text>
</comment>
<accession>A0A0P6WV48</accession>
<dbReference type="GO" id="GO:0005385">
    <property type="term" value="F:zinc ion transmembrane transporter activity"/>
    <property type="evidence" value="ECO:0007669"/>
    <property type="project" value="TreeGrafter"/>
</dbReference>
<dbReference type="EMBL" id="LGCK01000014">
    <property type="protein sequence ID" value="KPL70468.1"/>
    <property type="molecule type" value="Genomic_DNA"/>
</dbReference>
<dbReference type="InterPro" id="IPR050681">
    <property type="entry name" value="CDF/SLC30A"/>
</dbReference>
<keyword evidence="7 8" id="KW-0472">Membrane</keyword>
<protein>
    <recommendedName>
        <fullName evidence="13">Cation transporter</fullName>
    </recommendedName>
</protein>
<dbReference type="Gene3D" id="1.20.1510.10">
    <property type="entry name" value="Cation efflux protein transmembrane domain"/>
    <property type="match status" value="1"/>
</dbReference>
<dbReference type="GO" id="GO:0005886">
    <property type="term" value="C:plasma membrane"/>
    <property type="evidence" value="ECO:0007669"/>
    <property type="project" value="TreeGrafter"/>
</dbReference>
<feature type="transmembrane region" description="Helical" evidence="8">
    <location>
        <begin position="82"/>
        <end position="101"/>
    </location>
</feature>
<dbReference type="SUPFAM" id="SSF160240">
    <property type="entry name" value="Cation efflux protein cytoplasmic domain-like"/>
    <property type="match status" value="1"/>
</dbReference>
<dbReference type="SUPFAM" id="SSF161111">
    <property type="entry name" value="Cation efflux protein transmembrane domain-like"/>
    <property type="match status" value="1"/>
</dbReference>
<dbReference type="InterPro" id="IPR002524">
    <property type="entry name" value="Cation_efflux"/>
</dbReference>
<feature type="transmembrane region" description="Helical" evidence="8">
    <location>
        <begin position="15"/>
        <end position="35"/>
    </location>
</feature>
<evidence type="ECO:0000256" key="3">
    <source>
        <dbReference type="ARBA" id="ARBA00022448"/>
    </source>
</evidence>
<evidence type="ECO:0000256" key="5">
    <source>
        <dbReference type="ARBA" id="ARBA00022989"/>
    </source>
</evidence>
<feature type="domain" description="Cation efflux protein transmembrane" evidence="9">
    <location>
        <begin position="16"/>
        <end position="218"/>
    </location>
</feature>
<evidence type="ECO:0000256" key="6">
    <source>
        <dbReference type="ARBA" id="ARBA00023065"/>
    </source>
</evidence>
<dbReference type="Pfam" id="PF16916">
    <property type="entry name" value="ZT_dimer"/>
    <property type="match status" value="1"/>
</dbReference>
<keyword evidence="3" id="KW-0813">Transport</keyword>
<evidence type="ECO:0000256" key="1">
    <source>
        <dbReference type="ARBA" id="ARBA00004141"/>
    </source>
</evidence>
<evidence type="ECO:0008006" key="13">
    <source>
        <dbReference type="Google" id="ProtNLM"/>
    </source>
</evidence>
<feature type="transmembrane region" description="Helical" evidence="8">
    <location>
        <begin position="189"/>
        <end position="210"/>
    </location>
</feature>
<dbReference type="PATRIC" id="fig|229920.5.peg.392"/>
<gene>
    <name evidence="11" type="ORF">ADM99_15135</name>
</gene>
<evidence type="ECO:0000256" key="7">
    <source>
        <dbReference type="ARBA" id="ARBA00023136"/>
    </source>
</evidence>
<dbReference type="InterPro" id="IPR027469">
    <property type="entry name" value="Cation_efflux_TMD_sf"/>
</dbReference>
<sequence>MHMPSHEDTKLEGRYLYSILITSVVLIAEVAGGIWTGSLALLSDSAHVFTDILALVISYAAFRLARKPSDDNHTYGYHRVEVFAALFNGISLAVICIGIWWEAIQRFLTPNKIMGIPMLIIAVIGLVANVLVALVLKTDHHDDHDHDHGAHGKEDLNLHSAYLHVIGDALSSIGVILAGFAIWLTGAVWIDPLISILIGIMIAVSSYRVLRRAVHILLEGTPEEISIPEIASAISKIDGVADVHDLHIWNICSGHISLSTHVSLTPECCDKQSGILEQIRTLLLDQFSVEHVTIQIESENCGQGNRIVPRPAA</sequence>
<evidence type="ECO:0000313" key="12">
    <source>
        <dbReference type="Proteomes" id="UP000050430"/>
    </source>
</evidence>